<comment type="caution">
    <text evidence="2">The sequence shown here is derived from an EMBL/GenBank/DDBJ whole genome shotgun (WGS) entry which is preliminary data.</text>
</comment>
<evidence type="ECO:0000313" key="3">
    <source>
        <dbReference type="Proteomes" id="UP001153269"/>
    </source>
</evidence>
<accession>A0A9N7YNV5</accession>
<feature type="region of interest" description="Disordered" evidence="1">
    <location>
        <begin position="137"/>
        <end position="161"/>
    </location>
</feature>
<proteinExistence type="predicted"/>
<sequence length="161" mass="18138">MSTGVAMMCLIRKRQDLLFVPKRYAKVRRMGLRPKINVIVTPCPCRESRYMALDERANSNRAPPARLARRWSPASVSSLLLPMCGRMLLPCQLKLPRLPRLPRLPLRGCAGELGISQPGSLGIKSCKLWRTCRERRTVAEGEVKSEKKKARQTEGGEEAPE</sequence>
<dbReference type="Proteomes" id="UP001153269">
    <property type="component" value="Unassembled WGS sequence"/>
</dbReference>
<dbReference type="AlphaFoldDB" id="A0A9N7YNV5"/>
<organism evidence="2 3">
    <name type="scientific">Pleuronectes platessa</name>
    <name type="common">European plaice</name>
    <dbReference type="NCBI Taxonomy" id="8262"/>
    <lineage>
        <taxon>Eukaryota</taxon>
        <taxon>Metazoa</taxon>
        <taxon>Chordata</taxon>
        <taxon>Craniata</taxon>
        <taxon>Vertebrata</taxon>
        <taxon>Euteleostomi</taxon>
        <taxon>Actinopterygii</taxon>
        <taxon>Neopterygii</taxon>
        <taxon>Teleostei</taxon>
        <taxon>Neoteleostei</taxon>
        <taxon>Acanthomorphata</taxon>
        <taxon>Carangaria</taxon>
        <taxon>Pleuronectiformes</taxon>
        <taxon>Pleuronectoidei</taxon>
        <taxon>Pleuronectidae</taxon>
        <taxon>Pleuronectes</taxon>
    </lineage>
</organism>
<dbReference type="EMBL" id="CADEAL010002212">
    <property type="protein sequence ID" value="CAB1438819.1"/>
    <property type="molecule type" value="Genomic_DNA"/>
</dbReference>
<name>A0A9N7YNV5_PLEPL</name>
<reference evidence="2" key="1">
    <citation type="submission" date="2020-03" db="EMBL/GenBank/DDBJ databases">
        <authorList>
            <person name="Weist P."/>
        </authorList>
    </citation>
    <scope>NUCLEOTIDE SEQUENCE</scope>
</reference>
<protein>
    <submittedName>
        <fullName evidence="2">Uncharacterized protein</fullName>
    </submittedName>
</protein>
<gene>
    <name evidence="2" type="ORF">PLEPLA_LOCUS26688</name>
</gene>
<keyword evidence="3" id="KW-1185">Reference proteome</keyword>
<evidence type="ECO:0000256" key="1">
    <source>
        <dbReference type="SAM" id="MobiDB-lite"/>
    </source>
</evidence>
<evidence type="ECO:0000313" key="2">
    <source>
        <dbReference type="EMBL" id="CAB1438819.1"/>
    </source>
</evidence>